<organism evidence="2 3">
    <name type="scientific">Plectus sambesii</name>
    <dbReference type="NCBI Taxonomy" id="2011161"/>
    <lineage>
        <taxon>Eukaryota</taxon>
        <taxon>Metazoa</taxon>
        <taxon>Ecdysozoa</taxon>
        <taxon>Nematoda</taxon>
        <taxon>Chromadorea</taxon>
        <taxon>Plectida</taxon>
        <taxon>Plectina</taxon>
        <taxon>Plectoidea</taxon>
        <taxon>Plectidae</taxon>
        <taxon>Plectus</taxon>
    </lineage>
</organism>
<name>A0A914WA54_9BILA</name>
<dbReference type="AlphaFoldDB" id="A0A914WA54"/>
<sequence>MFAVARRMVVLVWKTTITLVPTPVKVKSTTQLNLGAGLYGDFEPSTAAATKGVYVNATTLLASTNKITKLLGKPIAGTYFMAKI</sequence>
<keyword evidence="2" id="KW-1185">Reference proteome</keyword>
<feature type="chain" id="PRO_5037387008" evidence="1">
    <location>
        <begin position="19"/>
        <end position="84"/>
    </location>
</feature>
<evidence type="ECO:0000313" key="2">
    <source>
        <dbReference type="Proteomes" id="UP000887566"/>
    </source>
</evidence>
<dbReference type="Proteomes" id="UP000887566">
    <property type="component" value="Unplaced"/>
</dbReference>
<evidence type="ECO:0000256" key="1">
    <source>
        <dbReference type="SAM" id="SignalP"/>
    </source>
</evidence>
<keyword evidence="1" id="KW-0732">Signal</keyword>
<proteinExistence type="predicted"/>
<accession>A0A914WA54</accession>
<feature type="signal peptide" evidence="1">
    <location>
        <begin position="1"/>
        <end position="18"/>
    </location>
</feature>
<dbReference type="WBParaSite" id="PSAMB.scaffold3383size18510.g21276.t1">
    <property type="protein sequence ID" value="PSAMB.scaffold3383size18510.g21276.t1"/>
    <property type="gene ID" value="PSAMB.scaffold3383size18510.g21276"/>
</dbReference>
<protein>
    <submittedName>
        <fullName evidence="3">Uncharacterized protein</fullName>
    </submittedName>
</protein>
<reference evidence="3" key="1">
    <citation type="submission" date="2022-11" db="UniProtKB">
        <authorList>
            <consortium name="WormBaseParasite"/>
        </authorList>
    </citation>
    <scope>IDENTIFICATION</scope>
</reference>
<evidence type="ECO:0000313" key="3">
    <source>
        <dbReference type="WBParaSite" id="PSAMB.scaffold3383size18510.g21276.t1"/>
    </source>
</evidence>